<comment type="similarity">
    <text evidence="2">Belongs to the isochorismate synthase family.</text>
</comment>
<dbReference type="RefSeq" id="WP_205087551.1">
    <property type="nucleotide sequence ID" value="NZ_JACJLA010000004.1"/>
</dbReference>
<dbReference type="Gene3D" id="3.60.120.10">
    <property type="entry name" value="Anthranilate synthase"/>
    <property type="match status" value="1"/>
</dbReference>
<dbReference type="Proteomes" id="UP000707138">
    <property type="component" value="Unassembled WGS sequence"/>
</dbReference>
<comment type="catalytic activity">
    <reaction evidence="1">
        <text>chorismate = isochorismate</text>
        <dbReference type="Rhea" id="RHEA:18985"/>
        <dbReference type="ChEBI" id="CHEBI:29748"/>
        <dbReference type="ChEBI" id="CHEBI:29780"/>
        <dbReference type="EC" id="5.4.4.2"/>
    </reaction>
</comment>
<evidence type="ECO:0000256" key="5">
    <source>
        <dbReference type="ARBA" id="ARBA00041564"/>
    </source>
</evidence>
<organism evidence="7 8">
    <name type="scientific">Veillonella magna</name>
    <dbReference type="NCBI Taxonomy" id="464322"/>
    <lineage>
        <taxon>Bacteria</taxon>
        <taxon>Bacillati</taxon>
        <taxon>Bacillota</taxon>
        <taxon>Negativicutes</taxon>
        <taxon>Veillonellales</taxon>
        <taxon>Veillonellaceae</taxon>
        <taxon>Veillonella</taxon>
    </lineage>
</organism>
<evidence type="ECO:0000259" key="6">
    <source>
        <dbReference type="Pfam" id="PF00425"/>
    </source>
</evidence>
<dbReference type="EC" id="5.4.4.2" evidence="3"/>
<evidence type="ECO:0000256" key="1">
    <source>
        <dbReference type="ARBA" id="ARBA00000799"/>
    </source>
</evidence>
<protein>
    <recommendedName>
        <fullName evidence="3">isochorismate synthase</fullName>
        <ecNumber evidence="3">5.4.4.2</ecNumber>
    </recommendedName>
    <alternativeName>
        <fullName evidence="5">Isochorismate mutase</fullName>
    </alternativeName>
</protein>
<gene>
    <name evidence="7" type="ORF">H6A01_03340</name>
</gene>
<dbReference type="PANTHER" id="PTHR42839:SF2">
    <property type="entry name" value="ISOCHORISMATE SYNTHASE ENTC"/>
    <property type="match status" value="1"/>
</dbReference>
<dbReference type="InterPro" id="IPR005801">
    <property type="entry name" value="ADC_synthase"/>
</dbReference>
<reference evidence="7 8" key="1">
    <citation type="journal article" date="2021" name="Sci. Rep.">
        <title>The distribution of antibiotic resistance genes in chicken gut microbiota commensals.</title>
        <authorList>
            <person name="Juricova H."/>
            <person name="Matiasovicova J."/>
            <person name="Kubasova T."/>
            <person name="Cejkova D."/>
            <person name="Rychlik I."/>
        </authorList>
    </citation>
    <scope>NUCLEOTIDE SEQUENCE [LARGE SCALE GENOMIC DNA]</scope>
    <source>
        <strain evidence="7 8">An537</strain>
    </source>
</reference>
<dbReference type="InterPro" id="IPR004561">
    <property type="entry name" value="IsoChor_synthase"/>
</dbReference>
<dbReference type="Pfam" id="PF00425">
    <property type="entry name" value="Chorismate_bind"/>
    <property type="match status" value="1"/>
</dbReference>
<evidence type="ECO:0000256" key="4">
    <source>
        <dbReference type="ARBA" id="ARBA00023235"/>
    </source>
</evidence>
<proteinExistence type="inferred from homology"/>
<dbReference type="InterPro" id="IPR015890">
    <property type="entry name" value="Chorismate_C"/>
</dbReference>
<dbReference type="EMBL" id="JACJLA010000004">
    <property type="protein sequence ID" value="MBM6912367.1"/>
    <property type="molecule type" value="Genomic_DNA"/>
</dbReference>
<dbReference type="SUPFAM" id="SSF56322">
    <property type="entry name" value="ADC synthase"/>
    <property type="match status" value="1"/>
</dbReference>
<keyword evidence="8" id="KW-1185">Reference proteome</keyword>
<evidence type="ECO:0000313" key="8">
    <source>
        <dbReference type="Proteomes" id="UP000707138"/>
    </source>
</evidence>
<keyword evidence="4 7" id="KW-0413">Isomerase</keyword>
<sequence length="381" mass="43277">MNYNTMTLQLTDPLSFWRHFAGRERVFWYDTQKQRLIIGADRRALLQTEADSKAYPYIFYGRTFFDTARGDLWRDMGNEMIAFSHYYIADADGERYMYADIPETIDDDRTILRTHHYEERTDDYEAWQRLFTAITSAIQDGRITKAVASREVHLVGDEDFDECSILRRLVNNNPGCFIFGYHKEGRTFLGASPEILVQKEGSCITSYALAGTIGKTAENREAQGQRLLHDDKNVREHGIVVRMITESMQRLASSVTAGPMELMELKNLFHLRTLVTAEDNEHSLLDWSGVLHPTPAMGGQPRDVSLKLLKAYEGHERGLYASPLGMWDSKGDGVLAVGIRSALVKGKHMYAYAGCGIVDGSECDEEYTETKTKLRTIVEAL</sequence>
<evidence type="ECO:0000256" key="3">
    <source>
        <dbReference type="ARBA" id="ARBA00012824"/>
    </source>
</evidence>
<comment type="caution">
    <text evidence="7">The sequence shown here is derived from an EMBL/GenBank/DDBJ whole genome shotgun (WGS) entry which is preliminary data.</text>
</comment>
<feature type="domain" description="Chorismate-utilising enzyme C-terminal" evidence="6">
    <location>
        <begin position="124"/>
        <end position="373"/>
    </location>
</feature>
<name>A0ABS2GEV8_9FIRM</name>
<evidence type="ECO:0000313" key="7">
    <source>
        <dbReference type="EMBL" id="MBM6912367.1"/>
    </source>
</evidence>
<dbReference type="GO" id="GO:0008909">
    <property type="term" value="F:isochorismate synthase activity"/>
    <property type="evidence" value="ECO:0007669"/>
    <property type="project" value="UniProtKB-EC"/>
</dbReference>
<evidence type="ECO:0000256" key="2">
    <source>
        <dbReference type="ARBA" id="ARBA00005297"/>
    </source>
</evidence>
<dbReference type="NCBIfam" id="TIGR00543">
    <property type="entry name" value="isochor_syn"/>
    <property type="match status" value="1"/>
</dbReference>
<accession>A0ABS2GEV8</accession>
<dbReference type="PANTHER" id="PTHR42839">
    <property type="entry name" value="ISOCHORISMATE SYNTHASE ENTC"/>
    <property type="match status" value="1"/>
</dbReference>